<accession>A0A485KKH2</accession>
<keyword evidence="4" id="KW-1185">Reference proteome</keyword>
<organism evidence="3 4">
    <name type="scientific">Aphanomyces stellatus</name>
    <dbReference type="NCBI Taxonomy" id="120398"/>
    <lineage>
        <taxon>Eukaryota</taxon>
        <taxon>Sar</taxon>
        <taxon>Stramenopiles</taxon>
        <taxon>Oomycota</taxon>
        <taxon>Saprolegniomycetes</taxon>
        <taxon>Saprolegniales</taxon>
        <taxon>Verrucalvaceae</taxon>
        <taxon>Aphanomyces</taxon>
    </lineage>
</organism>
<evidence type="ECO:0000313" key="4">
    <source>
        <dbReference type="Proteomes" id="UP000332933"/>
    </source>
</evidence>
<dbReference type="InterPro" id="IPR036034">
    <property type="entry name" value="PDZ_sf"/>
</dbReference>
<dbReference type="EMBL" id="VJMH01005103">
    <property type="protein sequence ID" value="KAF0701049.1"/>
    <property type="molecule type" value="Genomic_DNA"/>
</dbReference>
<evidence type="ECO:0000313" key="2">
    <source>
        <dbReference type="EMBL" id="KAF0701049.1"/>
    </source>
</evidence>
<reference evidence="2" key="2">
    <citation type="submission" date="2019-06" db="EMBL/GenBank/DDBJ databases">
        <title>Genomics analysis of Aphanomyces spp. identifies a new class of oomycete effector associated with host adaptation.</title>
        <authorList>
            <person name="Gaulin E."/>
        </authorList>
    </citation>
    <scope>NUCLEOTIDE SEQUENCE</scope>
    <source>
        <strain evidence="2">CBS 578.67</strain>
    </source>
</reference>
<protein>
    <submittedName>
        <fullName evidence="3">Aste57867_8495 protein</fullName>
    </submittedName>
</protein>
<dbReference type="EMBL" id="CAADRA010005124">
    <property type="protein sequence ID" value="VFT85381.1"/>
    <property type="molecule type" value="Genomic_DNA"/>
</dbReference>
<feature type="compositionally biased region" description="Polar residues" evidence="1">
    <location>
        <begin position="162"/>
        <end position="174"/>
    </location>
</feature>
<name>A0A485KKH2_9STRA</name>
<reference evidence="3 4" key="1">
    <citation type="submission" date="2019-03" db="EMBL/GenBank/DDBJ databases">
        <authorList>
            <person name="Gaulin E."/>
            <person name="Dumas B."/>
        </authorList>
    </citation>
    <scope>NUCLEOTIDE SEQUENCE [LARGE SCALE GENOMIC DNA]</scope>
    <source>
        <strain evidence="3">CBS 568.67</strain>
    </source>
</reference>
<dbReference type="SUPFAM" id="SSF50156">
    <property type="entry name" value="PDZ domain-like"/>
    <property type="match status" value="1"/>
</dbReference>
<dbReference type="Proteomes" id="UP000332933">
    <property type="component" value="Unassembled WGS sequence"/>
</dbReference>
<proteinExistence type="predicted"/>
<gene>
    <name evidence="3" type="primary">Aste57867_8495</name>
    <name evidence="2" type="ORF">As57867_008463</name>
    <name evidence="3" type="ORF">ASTE57867_8495</name>
</gene>
<feature type="region of interest" description="Disordered" evidence="1">
    <location>
        <begin position="155"/>
        <end position="174"/>
    </location>
</feature>
<evidence type="ECO:0000256" key="1">
    <source>
        <dbReference type="SAM" id="MobiDB-lite"/>
    </source>
</evidence>
<dbReference type="AlphaFoldDB" id="A0A485KKH2"/>
<sequence>MSRHSFPRQSSSTPIVTHVALPHPLVLQDPKDYYVMWEGGNLGFTLTASPPFVLVGRVTGKGCPIGLERIRRGDVLLAINGTKPVDLSTATTLLCECPLPAILHFGRHALIESGQHRHRLEFEPPRATKVHDATSPTHSSGATCVDLSELSATLRPHRPSAWRQSSGARHSTTA</sequence>
<evidence type="ECO:0000313" key="3">
    <source>
        <dbReference type="EMBL" id="VFT85381.1"/>
    </source>
</evidence>